<feature type="compositionally biased region" description="Pro residues" evidence="1">
    <location>
        <begin position="89"/>
        <end position="98"/>
    </location>
</feature>
<protein>
    <submittedName>
        <fullName evidence="2">Uncharacterized protein</fullName>
    </submittedName>
</protein>
<feature type="region of interest" description="Disordered" evidence="1">
    <location>
        <begin position="62"/>
        <end position="115"/>
    </location>
</feature>
<feature type="compositionally biased region" description="Basic and acidic residues" evidence="1">
    <location>
        <begin position="1"/>
        <end position="10"/>
    </location>
</feature>
<reference evidence="2" key="1">
    <citation type="journal article" date="2023" name="Mol. Phylogenet. Evol.">
        <title>Genome-scale phylogeny and comparative genomics of the fungal order Sordariales.</title>
        <authorList>
            <person name="Hensen N."/>
            <person name="Bonometti L."/>
            <person name="Westerberg I."/>
            <person name="Brannstrom I.O."/>
            <person name="Guillou S."/>
            <person name="Cros-Aarteil S."/>
            <person name="Calhoun S."/>
            <person name="Haridas S."/>
            <person name="Kuo A."/>
            <person name="Mondo S."/>
            <person name="Pangilinan J."/>
            <person name="Riley R."/>
            <person name="LaButti K."/>
            <person name="Andreopoulos B."/>
            <person name="Lipzen A."/>
            <person name="Chen C."/>
            <person name="Yan M."/>
            <person name="Daum C."/>
            <person name="Ng V."/>
            <person name="Clum A."/>
            <person name="Steindorff A."/>
            <person name="Ohm R.A."/>
            <person name="Martin F."/>
            <person name="Silar P."/>
            <person name="Natvig D.O."/>
            <person name="Lalanne C."/>
            <person name="Gautier V."/>
            <person name="Ament-Velasquez S.L."/>
            <person name="Kruys A."/>
            <person name="Hutchinson M.I."/>
            <person name="Powell A.J."/>
            <person name="Barry K."/>
            <person name="Miller A.N."/>
            <person name="Grigoriev I.V."/>
            <person name="Debuchy R."/>
            <person name="Gladieux P."/>
            <person name="Hiltunen Thoren M."/>
            <person name="Johannesson H."/>
        </authorList>
    </citation>
    <scope>NUCLEOTIDE SEQUENCE</scope>
    <source>
        <strain evidence="2">CBS 731.68</strain>
    </source>
</reference>
<dbReference type="EMBL" id="MU853224">
    <property type="protein sequence ID" value="KAK4127759.1"/>
    <property type="molecule type" value="Genomic_DNA"/>
</dbReference>
<feature type="compositionally biased region" description="Polar residues" evidence="1">
    <location>
        <begin position="101"/>
        <end position="115"/>
    </location>
</feature>
<proteinExistence type="predicted"/>
<feature type="compositionally biased region" description="Basic residues" evidence="1">
    <location>
        <begin position="21"/>
        <end position="30"/>
    </location>
</feature>
<evidence type="ECO:0000313" key="3">
    <source>
        <dbReference type="Proteomes" id="UP001302602"/>
    </source>
</evidence>
<feature type="region of interest" description="Disordered" evidence="1">
    <location>
        <begin position="1"/>
        <end position="38"/>
    </location>
</feature>
<evidence type="ECO:0000313" key="2">
    <source>
        <dbReference type="EMBL" id="KAK4127759.1"/>
    </source>
</evidence>
<evidence type="ECO:0000256" key="1">
    <source>
        <dbReference type="SAM" id="MobiDB-lite"/>
    </source>
</evidence>
<feature type="compositionally biased region" description="Polar residues" evidence="1">
    <location>
        <begin position="74"/>
        <end position="86"/>
    </location>
</feature>
<name>A0AAN6U7N0_9PEZI</name>
<dbReference type="Proteomes" id="UP001302602">
    <property type="component" value="Unassembled WGS sequence"/>
</dbReference>
<dbReference type="GeneID" id="87832829"/>
<accession>A0AAN6U7N0</accession>
<comment type="caution">
    <text evidence="2">The sequence shown here is derived from an EMBL/GenBank/DDBJ whole genome shotgun (WGS) entry which is preliminary data.</text>
</comment>
<keyword evidence="3" id="KW-1185">Reference proteome</keyword>
<organism evidence="2 3">
    <name type="scientific">Parathielavia appendiculata</name>
    <dbReference type="NCBI Taxonomy" id="2587402"/>
    <lineage>
        <taxon>Eukaryota</taxon>
        <taxon>Fungi</taxon>
        <taxon>Dikarya</taxon>
        <taxon>Ascomycota</taxon>
        <taxon>Pezizomycotina</taxon>
        <taxon>Sordariomycetes</taxon>
        <taxon>Sordariomycetidae</taxon>
        <taxon>Sordariales</taxon>
        <taxon>Chaetomiaceae</taxon>
        <taxon>Parathielavia</taxon>
    </lineage>
</organism>
<sequence>MAPSDVKKTVEQTARTSSGPAKRHKPRSKRAGSNNAGAWSDWYFSEEQNCFWRARQTQNGTWDYEFAPGHQDQETTPTTSSSQLGQPLSPVPESPPASPSLKASINPSSPKSSWRSVITTSTGFQTEGLFAWSSRTLTALPEEVDYLIQPYPASTVTFGRNTFLAAQATECTGTCWEHIDHGQLVSIKNRTTSALAKKLHAKVKSEKKLKANPKRRVKTWLKGVEVDLAPIPLDIQGLPIYR</sequence>
<dbReference type="RefSeq" id="XP_062651530.1">
    <property type="nucleotide sequence ID" value="XM_062796061.1"/>
</dbReference>
<gene>
    <name evidence="2" type="ORF">N657DRAFT_678318</name>
</gene>
<dbReference type="AlphaFoldDB" id="A0AAN6U7N0"/>
<reference evidence="2" key="2">
    <citation type="submission" date="2023-05" db="EMBL/GenBank/DDBJ databases">
        <authorList>
            <consortium name="Lawrence Berkeley National Laboratory"/>
            <person name="Steindorff A."/>
            <person name="Hensen N."/>
            <person name="Bonometti L."/>
            <person name="Westerberg I."/>
            <person name="Brannstrom I.O."/>
            <person name="Guillou S."/>
            <person name="Cros-Aarteil S."/>
            <person name="Calhoun S."/>
            <person name="Haridas S."/>
            <person name="Kuo A."/>
            <person name="Mondo S."/>
            <person name="Pangilinan J."/>
            <person name="Riley R."/>
            <person name="Labutti K."/>
            <person name="Andreopoulos B."/>
            <person name="Lipzen A."/>
            <person name="Chen C."/>
            <person name="Yanf M."/>
            <person name="Daum C."/>
            <person name="Ng V."/>
            <person name="Clum A."/>
            <person name="Ohm R."/>
            <person name="Martin F."/>
            <person name="Silar P."/>
            <person name="Natvig D."/>
            <person name="Lalanne C."/>
            <person name="Gautier V."/>
            <person name="Ament-Velasquez S.L."/>
            <person name="Kruys A."/>
            <person name="Hutchinson M.I."/>
            <person name="Powell A.J."/>
            <person name="Barry K."/>
            <person name="Miller A.N."/>
            <person name="Grigoriev I.V."/>
            <person name="Debuchy R."/>
            <person name="Gladieux P."/>
            <person name="Thoren M.H."/>
            <person name="Johannesson H."/>
        </authorList>
    </citation>
    <scope>NUCLEOTIDE SEQUENCE</scope>
    <source>
        <strain evidence="2">CBS 731.68</strain>
    </source>
</reference>